<feature type="transmembrane region" description="Helical" evidence="1">
    <location>
        <begin position="92"/>
        <end position="114"/>
    </location>
</feature>
<keyword evidence="1" id="KW-1133">Transmembrane helix</keyword>
<dbReference type="GO" id="GO:0071006">
    <property type="term" value="C:U2-type catalytic step 1 spliceosome"/>
    <property type="evidence" value="ECO:0007669"/>
    <property type="project" value="TreeGrafter"/>
</dbReference>
<protein>
    <submittedName>
        <fullName evidence="2">Uncharacterized protein</fullName>
    </submittedName>
</protein>
<dbReference type="PANTHER" id="PTHR12111">
    <property type="entry name" value="SPLICING FACTOR YJU2"/>
    <property type="match status" value="1"/>
</dbReference>
<dbReference type="PANTHER" id="PTHR12111:SF1">
    <property type="entry name" value="SPLICING FACTOR YJU2"/>
    <property type="match status" value="1"/>
</dbReference>
<evidence type="ECO:0000256" key="1">
    <source>
        <dbReference type="SAM" id="Phobius"/>
    </source>
</evidence>
<dbReference type="Proteomes" id="UP000823749">
    <property type="component" value="Chromosome 8"/>
</dbReference>
<sequence length="136" mass="15555">MCCCGQSRTRILIVLVYKSRFSFKCMKCSVELTMKTEPQNSDYVFEAGAVRNFELWYAGDEVLSLLVFIQDSCLYFLNILSCKLGFGCLYNLYVLCVIASLLLCTTSGPIYSLMQTIIFESCIGFYFHTCVVNDWK</sequence>
<evidence type="ECO:0000313" key="2">
    <source>
        <dbReference type="EMBL" id="KAG5535539.1"/>
    </source>
</evidence>
<keyword evidence="1" id="KW-0812">Transmembrane</keyword>
<organism evidence="2 3">
    <name type="scientific">Rhododendron griersonianum</name>
    <dbReference type="NCBI Taxonomy" id="479676"/>
    <lineage>
        <taxon>Eukaryota</taxon>
        <taxon>Viridiplantae</taxon>
        <taxon>Streptophyta</taxon>
        <taxon>Embryophyta</taxon>
        <taxon>Tracheophyta</taxon>
        <taxon>Spermatophyta</taxon>
        <taxon>Magnoliopsida</taxon>
        <taxon>eudicotyledons</taxon>
        <taxon>Gunneridae</taxon>
        <taxon>Pentapetalae</taxon>
        <taxon>asterids</taxon>
        <taxon>Ericales</taxon>
        <taxon>Ericaceae</taxon>
        <taxon>Ericoideae</taxon>
        <taxon>Rhodoreae</taxon>
        <taxon>Rhododendron</taxon>
    </lineage>
</organism>
<reference evidence="2" key="1">
    <citation type="submission" date="2020-08" db="EMBL/GenBank/DDBJ databases">
        <title>Plant Genome Project.</title>
        <authorList>
            <person name="Zhang R.-G."/>
        </authorList>
    </citation>
    <scope>NUCLEOTIDE SEQUENCE</scope>
    <source>
        <strain evidence="2">WSP0</strain>
        <tissue evidence="2">Leaf</tissue>
    </source>
</reference>
<proteinExistence type="predicted"/>
<dbReference type="EMBL" id="JACTNZ010000008">
    <property type="protein sequence ID" value="KAG5535539.1"/>
    <property type="molecule type" value="Genomic_DNA"/>
</dbReference>
<keyword evidence="1" id="KW-0472">Membrane</keyword>
<evidence type="ECO:0000313" key="3">
    <source>
        <dbReference type="Proteomes" id="UP000823749"/>
    </source>
</evidence>
<dbReference type="AlphaFoldDB" id="A0AAV6J771"/>
<keyword evidence="3" id="KW-1185">Reference proteome</keyword>
<name>A0AAV6J771_9ERIC</name>
<dbReference type="InterPro" id="IPR007590">
    <property type="entry name" value="Saf4/Yju2"/>
</dbReference>
<gene>
    <name evidence="2" type="ORF">RHGRI_023341</name>
</gene>
<comment type="caution">
    <text evidence="2">The sequence shown here is derived from an EMBL/GenBank/DDBJ whole genome shotgun (WGS) entry which is preliminary data.</text>
</comment>
<dbReference type="GO" id="GO:0000398">
    <property type="term" value="P:mRNA splicing, via spliceosome"/>
    <property type="evidence" value="ECO:0007669"/>
    <property type="project" value="InterPro"/>
</dbReference>
<dbReference type="Pfam" id="PF04502">
    <property type="entry name" value="Saf4_Yju2"/>
    <property type="match status" value="1"/>
</dbReference>
<accession>A0AAV6J771</accession>